<dbReference type="Pfam" id="PF09366">
    <property type="entry name" value="DUF1997"/>
    <property type="match status" value="1"/>
</dbReference>
<evidence type="ECO:0000313" key="2">
    <source>
        <dbReference type="Proteomes" id="UP001327560"/>
    </source>
</evidence>
<dbReference type="Proteomes" id="UP001327560">
    <property type="component" value="Chromosome 4"/>
</dbReference>
<proteinExistence type="predicted"/>
<evidence type="ECO:0000313" key="1">
    <source>
        <dbReference type="EMBL" id="WOL04774.1"/>
    </source>
</evidence>
<organism evidence="1 2">
    <name type="scientific">Canna indica</name>
    <name type="common">Indian-shot</name>
    <dbReference type="NCBI Taxonomy" id="4628"/>
    <lineage>
        <taxon>Eukaryota</taxon>
        <taxon>Viridiplantae</taxon>
        <taxon>Streptophyta</taxon>
        <taxon>Embryophyta</taxon>
        <taxon>Tracheophyta</taxon>
        <taxon>Spermatophyta</taxon>
        <taxon>Magnoliopsida</taxon>
        <taxon>Liliopsida</taxon>
        <taxon>Zingiberales</taxon>
        <taxon>Cannaceae</taxon>
        <taxon>Canna</taxon>
    </lineage>
</organism>
<protein>
    <submittedName>
        <fullName evidence="1">Uncharacterized protein</fullName>
    </submittedName>
</protein>
<dbReference type="AlphaFoldDB" id="A0AAQ3KBC3"/>
<accession>A0AAQ3KBC3</accession>
<keyword evidence="2" id="KW-1185">Reference proteome</keyword>
<dbReference type="EMBL" id="CP136893">
    <property type="protein sequence ID" value="WOL04774.1"/>
    <property type="molecule type" value="Genomic_DNA"/>
</dbReference>
<name>A0AAQ3KBC3_9LILI</name>
<dbReference type="InterPro" id="IPR018971">
    <property type="entry name" value="DUF1997"/>
</dbReference>
<sequence>MQELLNAQGDRRRRERGRSSLSLLLADAQFLHISQYERIALQISFDEFDEYIFDRPRVFRAMFPDIRRSKRLNDEEWRIQMLPIQFLFASVNPVVVMWLRHKSNGKEYPSGVPKLATGIFELQAVIILIRGLDTDSELLFKCLIDCVTADKMGAPRAGGDPNASTFCPQCPGSVVCGQEQQEQQAQMASENEDKLDPHLQYTATSVLMMEKR</sequence>
<reference evidence="1 2" key="1">
    <citation type="submission" date="2023-10" db="EMBL/GenBank/DDBJ databases">
        <title>Chromosome-scale genome assembly provides insights into flower coloration mechanisms of Canna indica.</title>
        <authorList>
            <person name="Li C."/>
        </authorList>
    </citation>
    <scope>NUCLEOTIDE SEQUENCE [LARGE SCALE GENOMIC DNA]</scope>
    <source>
        <tissue evidence="1">Flower</tissue>
    </source>
</reference>
<gene>
    <name evidence="1" type="ORF">Cni_G13496</name>
</gene>
<dbReference type="PANTHER" id="PTHR34133:SF8">
    <property type="entry name" value="OS07G0633000 PROTEIN"/>
    <property type="match status" value="1"/>
</dbReference>
<dbReference type="PANTHER" id="PTHR34133">
    <property type="entry name" value="OS07G0633000 PROTEIN"/>
    <property type="match status" value="1"/>
</dbReference>